<dbReference type="Gene3D" id="1.10.472.10">
    <property type="entry name" value="Cyclin-like"/>
    <property type="match status" value="1"/>
</dbReference>
<evidence type="ECO:0000313" key="1">
    <source>
        <dbReference type="EMBL" id="KAK2950053.1"/>
    </source>
</evidence>
<dbReference type="Pfam" id="PF08613">
    <property type="entry name" value="Cyclin"/>
    <property type="match status" value="1"/>
</dbReference>
<proteinExistence type="predicted"/>
<dbReference type="InterPro" id="IPR013922">
    <property type="entry name" value="Cyclin_PHO80-like"/>
</dbReference>
<dbReference type="Proteomes" id="UP001281761">
    <property type="component" value="Unassembled WGS sequence"/>
</dbReference>
<organism evidence="1 2">
    <name type="scientific">Blattamonas nauphoetae</name>
    <dbReference type="NCBI Taxonomy" id="2049346"/>
    <lineage>
        <taxon>Eukaryota</taxon>
        <taxon>Metamonada</taxon>
        <taxon>Preaxostyla</taxon>
        <taxon>Oxymonadida</taxon>
        <taxon>Blattamonas</taxon>
    </lineage>
</organism>
<dbReference type="CDD" id="cd20557">
    <property type="entry name" value="CYCLIN_ScPCL1-like"/>
    <property type="match status" value="1"/>
</dbReference>
<dbReference type="EMBL" id="JARBJD010000143">
    <property type="protein sequence ID" value="KAK2950053.1"/>
    <property type="molecule type" value="Genomic_DNA"/>
</dbReference>
<sequence>MRQVHFSNYNSTPLFLSNSSAQQLNSTLNPEAVKKHFNSLSLTSEPQAVTMNPVYSVASTKTFSNRIASILVDIVQHLDVHSQSTSTTSHFSCPVCDTISKTAIASGVSPNPIPDPVSLKSIVKQMLHVMMSVFGVHETELVQSISLFRRILSRHWNCAGFTILRNNIHALFLVCVVLAHKCSVDIPYKQASWANSFGVPPIVLNIFEDFCLKLVDWIVIPSLTDYESITSLLQNAESH</sequence>
<protein>
    <submittedName>
        <fullName evidence="1">Uncharacterized protein</fullName>
    </submittedName>
</protein>
<comment type="caution">
    <text evidence="1">The sequence shown here is derived from an EMBL/GenBank/DDBJ whole genome shotgun (WGS) entry which is preliminary data.</text>
</comment>
<accession>A0ABQ9XC22</accession>
<evidence type="ECO:0000313" key="2">
    <source>
        <dbReference type="Proteomes" id="UP001281761"/>
    </source>
</evidence>
<reference evidence="1 2" key="1">
    <citation type="journal article" date="2022" name="bioRxiv">
        <title>Genomics of Preaxostyla Flagellates Illuminates Evolutionary Transitions and the Path Towards Mitochondrial Loss.</title>
        <authorList>
            <person name="Novak L.V.F."/>
            <person name="Treitli S.C."/>
            <person name="Pyrih J."/>
            <person name="Halakuc P."/>
            <person name="Pipaliya S.V."/>
            <person name="Vacek V."/>
            <person name="Brzon O."/>
            <person name="Soukal P."/>
            <person name="Eme L."/>
            <person name="Dacks J.B."/>
            <person name="Karnkowska A."/>
            <person name="Elias M."/>
            <person name="Hampl V."/>
        </authorList>
    </citation>
    <scope>NUCLEOTIDE SEQUENCE [LARGE SCALE GENOMIC DNA]</scope>
    <source>
        <strain evidence="1">NAU3</strain>
        <tissue evidence="1">Gut</tissue>
    </source>
</reference>
<gene>
    <name evidence="1" type="ORF">BLNAU_14975</name>
</gene>
<name>A0ABQ9XC22_9EUKA</name>
<keyword evidence="2" id="KW-1185">Reference proteome</keyword>